<name>A0AAE9ZVQ0_9BACT</name>
<dbReference type="InterPro" id="IPR050188">
    <property type="entry name" value="RluA_PseudoU_synthase"/>
</dbReference>
<accession>A0AAE9ZVQ0</accession>
<organism evidence="2 3">
    <name type="scientific">Synoicihabitans lomoniglobus</name>
    <dbReference type="NCBI Taxonomy" id="2909285"/>
    <lineage>
        <taxon>Bacteria</taxon>
        <taxon>Pseudomonadati</taxon>
        <taxon>Verrucomicrobiota</taxon>
        <taxon>Opitutia</taxon>
        <taxon>Opitutales</taxon>
        <taxon>Opitutaceae</taxon>
        <taxon>Synoicihabitans</taxon>
    </lineage>
</organism>
<dbReference type="Pfam" id="PF00849">
    <property type="entry name" value="PseudoU_synth_2"/>
    <property type="match status" value="1"/>
</dbReference>
<dbReference type="KEGG" id="slom:PXH66_16600"/>
<evidence type="ECO:0000259" key="1">
    <source>
        <dbReference type="Pfam" id="PF00849"/>
    </source>
</evidence>
<dbReference type="InterPro" id="IPR006145">
    <property type="entry name" value="PsdUridine_synth_RsuA/RluA"/>
</dbReference>
<dbReference type="SUPFAM" id="SSF55120">
    <property type="entry name" value="Pseudouridine synthase"/>
    <property type="match status" value="1"/>
</dbReference>
<dbReference type="PANTHER" id="PTHR21600">
    <property type="entry name" value="MITOCHONDRIAL RNA PSEUDOURIDINE SYNTHASE"/>
    <property type="match status" value="1"/>
</dbReference>
<dbReference type="InterPro" id="IPR020103">
    <property type="entry name" value="PsdUridine_synth_cat_dom_sf"/>
</dbReference>
<sequence>MNTLDDTLPIIFEDETLLVVDKPPGLAVTTARSDRSSATLVDAVQAMRDATVINAHRIDDEVGGLVIFAKTKPALDFISGQFQSKTAERVYRGFSVLAAAGEETARVTELPVERDAAGGLPDTFTVDYALAPDQHVAGRMHVYRKRGGRPAHTRFNVVERFGRFVWLEARPLTSREMQVQAHLAAVGAPVLGDRAHGLPEVQLKLSAFKRGYKGRDSEKPMIDRVALHLTELTVKHPATREPVTFSAPLPTDFEVALRNLRKYARRR</sequence>
<dbReference type="Proteomes" id="UP001218638">
    <property type="component" value="Chromosome"/>
</dbReference>
<dbReference type="RefSeq" id="WP_330930664.1">
    <property type="nucleotide sequence ID" value="NZ_CP119075.1"/>
</dbReference>
<feature type="domain" description="Pseudouridine synthase RsuA/RluA-like" evidence="1">
    <location>
        <begin position="17"/>
        <end position="185"/>
    </location>
</feature>
<proteinExistence type="predicted"/>
<dbReference type="GO" id="GO:0009982">
    <property type="term" value="F:pseudouridine synthase activity"/>
    <property type="evidence" value="ECO:0007669"/>
    <property type="project" value="InterPro"/>
</dbReference>
<dbReference type="CDD" id="cd02869">
    <property type="entry name" value="PseudoU_synth_RluA_like"/>
    <property type="match status" value="1"/>
</dbReference>
<gene>
    <name evidence="2" type="ORF">PXH66_16600</name>
</gene>
<dbReference type="EMBL" id="CP119075">
    <property type="protein sequence ID" value="WED63959.1"/>
    <property type="molecule type" value="Genomic_DNA"/>
</dbReference>
<dbReference type="PANTHER" id="PTHR21600:SF90">
    <property type="entry name" value="PSEUDOURIDINE SYNTHASE RSUA_RLUA-LIKE DOMAIN-CONTAINING PROTEIN"/>
    <property type="match status" value="1"/>
</dbReference>
<reference evidence="2" key="1">
    <citation type="submission" date="2023-03" db="EMBL/GenBank/DDBJ databases">
        <title>Lomoglobus Profundus gen. nov., sp. nov., a novel member of the phylum Verrucomicrobia, isolated from deep-marine sediment of South China Sea.</title>
        <authorList>
            <person name="Ahmad T."/>
            <person name="Ishaq S.E."/>
            <person name="Wang F."/>
        </authorList>
    </citation>
    <scope>NUCLEOTIDE SEQUENCE</scope>
    <source>
        <strain evidence="2">LMO-M01</strain>
    </source>
</reference>
<evidence type="ECO:0000313" key="3">
    <source>
        <dbReference type="Proteomes" id="UP001218638"/>
    </source>
</evidence>
<dbReference type="GO" id="GO:0003723">
    <property type="term" value="F:RNA binding"/>
    <property type="evidence" value="ECO:0007669"/>
    <property type="project" value="InterPro"/>
</dbReference>
<evidence type="ECO:0000313" key="2">
    <source>
        <dbReference type="EMBL" id="WED63959.1"/>
    </source>
</evidence>
<dbReference type="AlphaFoldDB" id="A0AAE9ZVQ0"/>
<dbReference type="GO" id="GO:0140098">
    <property type="term" value="F:catalytic activity, acting on RNA"/>
    <property type="evidence" value="ECO:0007669"/>
    <property type="project" value="UniProtKB-ARBA"/>
</dbReference>
<dbReference type="Gene3D" id="3.30.2350.10">
    <property type="entry name" value="Pseudouridine synthase"/>
    <property type="match status" value="1"/>
</dbReference>
<keyword evidence="3" id="KW-1185">Reference proteome</keyword>
<dbReference type="GO" id="GO:0000455">
    <property type="term" value="P:enzyme-directed rRNA pseudouridine synthesis"/>
    <property type="evidence" value="ECO:0007669"/>
    <property type="project" value="TreeGrafter"/>
</dbReference>
<protein>
    <submittedName>
        <fullName evidence="2">Pseudouridine synthase</fullName>
    </submittedName>
</protein>